<dbReference type="EC" id="2.4.1.-" evidence="12"/>
<evidence type="ECO:0000256" key="2">
    <source>
        <dbReference type="ARBA" id="ARBA00004922"/>
    </source>
</evidence>
<keyword evidence="9 12" id="KW-0472">Membrane</keyword>
<proteinExistence type="inferred from homology"/>
<dbReference type="PANTHER" id="PTHR22760">
    <property type="entry name" value="GLYCOSYLTRANSFERASE"/>
    <property type="match status" value="1"/>
</dbReference>
<comment type="caution">
    <text evidence="14">The sequence shown here is derived from an EMBL/GenBank/DDBJ whole genome shotgun (WGS) entry which is preliminary data.</text>
</comment>
<name>A0A9P6H4U6_9AGAM</name>
<feature type="transmembrane region" description="Helical" evidence="12">
    <location>
        <begin position="118"/>
        <end position="139"/>
    </location>
</feature>
<feature type="transmembrane region" description="Helical" evidence="12">
    <location>
        <begin position="347"/>
        <end position="369"/>
    </location>
</feature>
<dbReference type="InterPro" id="IPR005599">
    <property type="entry name" value="GPI_mannosylTrfase"/>
</dbReference>
<evidence type="ECO:0000313" key="14">
    <source>
        <dbReference type="EMBL" id="KAF9778964.1"/>
    </source>
</evidence>
<comment type="similarity">
    <text evidence="3 12">Belongs to the glycosyltransferase 22 family.</text>
</comment>
<comment type="function">
    <text evidence="10">Mannosyltransferase that operates in the biosynthetic pathway of dolichol-linked oligosaccharides, the glycan precursors employed in protein asparagine (N)-glycosylation. The assembly of dolichol-linked oligosaccharides begins on the cytosolic side of the endoplasmic reticulum membrane and finishes in its lumen. The sequential addition of sugars to dolichol pyrophosphate produces dolichol-linked oligosaccharides containing fourteen sugars, including two GlcNAcs, nine mannoses and three glucoses. Once assembled, the oligosaccharide is transferred from the lipid to nascent proteins by oligosaccharyltransferases. In the lumen of the endoplasmic reticulum, adds the eighth mannose residue in an alpha-1,6 linkage onto Man(7)GlcNAc(2)-PP-dolichol to produce Man(8)GlcNAc(2)-PP-dolichol.</text>
</comment>
<keyword evidence="6 12" id="KW-0812">Transmembrane</keyword>
<dbReference type="Proteomes" id="UP000736335">
    <property type="component" value="Unassembled WGS sequence"/>
</dbReference>
<dbReference type="Pfam" id="PF03901">
    <property type="entry name" value="Glyco_transf_22"/>
    <property type="match status" value="1"/>
</dbReference>
<feature type="transmembrane region" description="Helical" evidence="12">
    <location>
        <begin position="145"/>
        <end position="162"/>
    </location>
</feature>
<sequence>MSFVQDLALLATAWGHVFLAPYTKVEESFNLHAVHDVLMYGVGPDAIQNFDHKIFPGAVPRTFIGSVLLAWVSAPVIKVAAALDLVDSKADLQVIVRLVFATINAFGLILVRRAVSRWLGRLTGFLWTLLTCTQPYLPFWMGRTLPNMFALFPVNLAISLLIPNSTARASPTQSRLLAAISLLVFAGVVFRSEVALLLAPVAVHAMLFIVPPFRVIRTGIISAVVSMGLTVIVDSYFWGQYPLWPELYAVYFNVFQGKSSEWGVSPFYAYFLVHAPKLLLSSFFLFFIGFLADSRLYPLAVYALSFVTCLSFLGHKEWRFIIYVVPLLNVAAARGARILVSLPKGTLLGRFCFAALFLMLFANSGYTLFYTHTSLGNYPGGVALVRFNEYYKDVDNVHVHISNLAAQTGASLFLQTHSTPHHPSLPSPSLGMNWTYNKTENLATYSPSRFTHLITEASESIPRGWRKVECIEGFDKWSLMPDVLLNSKGNMGTVDLDLGTLLRVSRKILTIETSNKLCIVERS</sequence>
<keyword evidence="4 12" id="KW-0328">Glycosyltransferase</keyword>
<feature type="transmembrane region" description="Helical" evidence="12">
    <location>
        <begin position="63"/>
        <end position="82"/>
    </location>
</feature>
<keyword evidence="7 12" id="KW-0256">Endoplasmic reticulum</keyword>
<dbReference type="GO" id="GO:0005789">
    <property type="term" value="C:endoplasmic reticulum membrane"/>
    <property type="evidence" value="ECO:0007669"/>
    <property type="project" value="UniProtKB-SubCell"/>
</dbReference>
<evidence type="ECO:0000256" key="10">
    <source>
        <dbReference type="ARBA" id="ARBA00044721"/>
    </source>
</evidence>
<gene>
    <name evidence="14" type="ORF">BJ322DRAFT_1090641</name>
</gene>
<evidence type="ECO:0000256" key="11">
    <source>
        <dbReference type="ARBA" id="ARBA00048899"/>
    </source>
</evidence>
<evidence type="ECO:0000256" key="1">
    <source>
        <dbReference type="ARBA" id="ARBA00004477"/>
    </source>
</evidence>
<evidence type="ECO:0000256" key="6">
    <source>
        <dbReference type="ARBA" id="ARBA00022692"/>
    </source>
</evidence>
<keyword evidence="8 12" id="KW-1133">Transmembrane helix</keyword>
<comment type="pathway">
    <text evidence="2">Protein modification; protein glycosylation.</text>
</comment>
<accession>A0A9P6H4U6</accession>
<keyword evidence="15" id="KW-1185">Reference proteome</keyword>
<feature type="chain" id="PRO_5040481920" description="Mannosyltransferase" evidence="13">
    <location>
        <begin position="16"/>
        <end position="523"/>
    </location>
</feature>
<feature type="transmembrane region" description="Helical" evidence="12">
    <location>
        <begin position="320"/>
        <end position="340"/>
    </location>
</feature>
<dbReference type="AlphaFoldDB" id="A0A9P6H4U6"/>
<comment type="catalytic activity">
    <reaction evidence="11">
        <text>an alpha-D-Man-(1-&gt;2)-alpha-D-Man-(1-&gt;2)-alpha-D-Man-(1-&gt;3)-[alpha-D-Man-(1-&gt;2)-alpha-D-Man-(1-&gt;3)-alpha-D-Man-(1-&gt;6)]-beta-D-Man-(1-&gt;4)-beta-D-GlcNAc-(1-&gt;4)-alpha-D-GlcNAc-diphospho-di-trans,poly-cis-dolichol + a di-trans,poly-cis-dolichyl beta-D-mannosyl phosphate = an alpha-D-Man-(1-&gt;2)-alpha-D-Man-(1-&gt;2)-alpha-D-Man-(1-&gt;3)-[alpha-D-Man-(1-&gt;2)-alpha-D-Man-(1-&gt;3)-[alpha-D-Man-(1-&gt;6)]-alpha-D-Man-(1-&gt;6)]-beta-D-Man-(1-&gt;4)-beta-D-GlcNAc-(1-&gt;4)-alpha-D-GlcNAc-diphospho-di-trans,poly-cis-dolichol + a di-trans,poly-cis-dolichyl phosphate + H(+)</text>
        <dbReference type="Rhea" id="RHEA:29535"/>
        <dbReference type="Rhea" id="RHEA-COMP:19498"/>
        <dbReference type="Rhea" id="RHEA-COMP:19501"/>
        <dbReference type="Rhea" id="RHEA-COMP:19518"/>
        <dbReference type="Rhea" id="RHEA-COMP:19519"/>
        <dbReference type="ChEBI" id="CHEBI:15378"/>
        <dbReference type="ChEBI" id="CHEBI:57683"/>
        <dbReference type="ChEBI" id="CHEBI:58211"/>
        <dbReference type="ChEBI" id="CHEBI:132517"/>
        <dbReference type="ChEBI" id="CHEBI:132519"/>
        <dbReference type="EC" id="2.4.1.260"/>
    </reaction>
    <physiologicalReaction direction="left-to-right" evidence="11">
        <dbReference type="Rhea" id="RHEA:29536"/>
    </physiologicalReaction>
</comment>
<keyword evidence="13" id="KW-0732">Signal</keyword>
<feature type="transmembrane region" description="Helical" evidence="12">
    <location>
        <begin position="94"/>
        <end position="111"/>
    </location>
</feature>
<feature type="signal peptide" evidence="13">
    <location>
        <begin position="1"/>
        <end position="15"/>
    </location>
</feature>
<feature type="transmembrane region" description="Helical" evidence="12">
    <location>
        <begin position="196"/>
        <end position="213"/>
    </location>
</feature>
<reference evidence="14" key="2">
    <citation type="submission" date="2020-11" db="EMBL/GenBank/DDBJ databases">
        <authorList>
            <consortium name="DOE Joint Genome Institute"/>
            <person name="Kuo A."/>
            <person name="Miyauchi S."/>
            <person name="Kiss E."/>
            <person name="Drula E."/>
            <person name="Kohler A."/>
            <person name="Sanchez-Garcia M."/>
            <person name="Andreopoulos B."/>
            <person name="Barry K.W."/>
            <person name="Bonito G."/>
            <person name="Buee M."/>
            <person name="Carver A."/>
            <person name="Chen C."/>
            <person name="Cichocki N."/>
            <person name="Clum A."/>
            <person name="Culley D."/>
            <person name="Crous P.W."/>
            <person name="Fauchery L."/>
            <person name="Girlanda M."/>
            <person name="Hayes R."/>
            <person name="Keri Z."/>
            <person name="Labutti K."/>
            <person name="Lipzen A."/>
            <person name="Lombard V."/>
            <person name="Magnuson J."/>
            <person name="Maillard F."/>
            <person name="Morin E."/>
            <person name="Murat C."/>
            <person name="Nolan M."/>
            <person name="Ohm R."/>
            <person name="Pangilinan J."/>
            <person name="Pereira M."/>
            <person name="Perotto S."/>
            <person name="Peter M."/>
            <person name="Riley R."/>
            <person name="Sitrit Y."/>
            <person name="Stielow B."/>
            <person name="Szollosi G."/>
            <person name="Zifcakova L."/>
            <person name="Stursova M."/>
            <person name="Spatafora J.W."/>
            <person name="Tedersoo L."/>
            <person name="Vaario L.-M."/>
            <person name="Yamada A."/>
            <person name="Yan M."/>
            <person name="Wang P."/>
            <person name="Xu J."/>
            <person name="Bruns T."/>
            <person name="Baldrian P."/>
            <person name="Vilgalys R."/>
            <person name="Henrissat B."/>
            <person name="Grigoriev I.V."/>
            <person name="Hibbett D."/>
            <person name="Nagy L.G."/>
            <person name="Martin F.M."/>
        </authorList>
    </citation>
    <scope>NUCLEOTIDE SEQUENCE</scope>
    <source>
        <strain evidence="14">UH-Tt-Lm1</strain>
    </source>
</reference>
<dbReference type="OrthoDB" id="19039at2759"/>
<evidence type="ECO:0000256" key="3">
    <source>
        <dbReference type="ARBA" id="ARBA00007063"/>
    </source>
</evidence>
<feature type="transmembrane region" description="Helical" evidence="12">
    <location>
        <begin position="296"/>
        <end position="314"/>
    </location>
</feature>
<evidence type="ECO:0000256" key="9">
    <source>
        <dbReference type="ARBA" id="ARBA00023136"/>
    </source>
</evidence>
<evidence type="ECO:0000256" key="5">
    <source>
        <dbReference type="ARBA" id="ARBA00022679"/>
    </source>
</evidence>
<keyword evidence="5" id="KW-0808">Transferase</keyword>
<evidence type="ECO:0000256" key="8">
    <source>
        <dbReference type="ARBA" id="ARBA00022989"/>
    </source>
</evidence>
<evidence type="ECO:0000256" key="13">
    <source>
        <dbReference type="SAM" id="SignalP"/>
    </source>
</evidence>
<dbReference type="GO" id="GO:0052917">
    <property type="term" value="F:dol-P-Man:Man(7)GlcNAc(2)-PP-Dol alpha-1,6-mannosyltransferase activity"/>
    <property type="evidence" value="ECO:0007669"/>
    <property type="project" value="UniProtKB-EC"/>
</dbReference>
<dbReference type="PANTHER" id="PTHR22760:SF1">
    <property type="entry name" value="DOL-P-MAN:MAN(7)GLCNAC(2)-PP-DOL ALPHA-1,6-MANNOSYLTRANSFERASE"/>
    <property type="match status" value="1"/>
</dbReference>
<reference evidence="14" key="1">
    <citation type="journal article" date="2020" name="Nat. Commun.">
        <title>Large-scale genome sequencing of mycorrhizal fungi provides insights into the early evolution of symbiotic traits.</title>
        <authorList>
            <person name="Miyauchi S."/>
            <person name="Kiss E."/>
            <person name="Kuo A."/>
            <person name="Drula E."/>
            <person name="Kohler A."/>
            <person name="Sanchez-Garcia M."/>
            <person name="Morin E."/>
            <person name="Andreopoulos B."/>
            <person name="Barry K.W."/>
            <person name="Bonito G."/>
            <person name="Buee M."/>
            <person name="Carver A."/>
            <person name="Chen C."/>
            <person name="Cichocki N."/>
            <person name="Clum A."/>
            <person name="Culley D."/>
            <person name="Crous P.W."/>
            <person name="Fauchery L."/>
            <person name="Girlanda M."/>
            <person name="Hayes R.D."/>
            <person name="Keri Z."/>
            <person name="LaButti K."/>
            <person name="Lipzen A."/>
            <person name="Lombard V."/>
            <person name="Magnuson J."/>
            <person name="Maillard F."/>
            <person name="Murat C."/>
            <person name="Nolan M."/>
            <person name="Ohm R.A."/>
            <person name="Pangilinan J."/>
            <person name="Pereira M.F."/>
            <person name="Perotto S."/>
            <person name="Peter M."/>
            <person name="Pfister S."/>
            <person name="Riley R."/>
            <person name="Sitrit Y."/>
            <person name="Stielow J.B."/>
            <person name="Szollosi G."/>
            <person name="Zifcakova L."/>
            <person name="Stursova M."/>
            <person name="Spatafora J.W."/>
            <person name="Tedersoo L."/>
            <person name="Vaario L.M."/>
            <person name="Yamada A."/>
            <person name="Yan M."/>
            <person name="Wang P."/>
            <person name="Xu J."/>
            <person name="Bruns T."/>
            <person name="Baldrian P."/>
            <person name="Vilgalys R."/>
            <person name="Dunand C."/>
            <person name="Henrissat B."/>
            <person name="Grigoriev I.V."/>
            <person name="Hibbett D."/>
            <person name="Nagy L.G."/>
            <person name="Martin F.M."/>
        </authorList>
    </citation>
    <scope>NUCLEOTIDE SEQUENCE</scope>
    <source>
        <strain evidence="14">UH-Tt-Lm1</strain>
    </source>
</reference>
<evidence type="ECO:0000256" key="7">
    <source>
        <dbReference type="ARBA" id="ARBA00022824"/>
    </source>
</evidence>
<dbReference type="GO" id="GO:0006487">
    <property type="term" value="P:protein N-linked glycosylation"/>
    <property type="evidence" value="ECO:0007669"/>
    <property type="project" value="TreeGrafter"/>
</dbReference>
<feature type="transmembrane region" description="Helical" evidence="12">
    <location>
        <begin position="220"/>
        <end position="238"/>
    </location>
</feature>
<feature type="transmembrane region" description="Helical" evidence="12">
    <location>
        <begin position="174"/>
        <end position="190"/>
    </location>
</feature>
<evidence type="ECO:0000256" key="4">
    <source>
        <dbReference type="ARBA" id="ARBA00022676"/>
    </source>
</evidence>
<comment type="subcellular location">
    <subcellularLocation>
        <location evidence="1 12">Endoplasmic reticulum membrane</location>
        <topology evidence="1 12">Multi-pass membrane protein</topology>
    </subcellularLocation>
</comment>
<protein>
    <recommendedName>
        <fullName evidence="12">Mannosyltransferase</fullName>
        <ecNumber evidence="12">2.4.1.-</ecNumber>
    </recommendedName>
</protein>
<evidence type="ECO:0000256" key="12">
    <source>
        <dbReference type="RuleBase" id="RU363075"/>
    </source>
</evidence>
<feature type="transmembrane region" description="Helical" evidence="12">
    <location>
        <begin position="267"/>
        <end position="289"/>
    </location>
</feature>
<organism evidence="14 15">
    <name type="scientific">Thelephora terrestris</name>
    <dbReference type="NCBI Taxonomy" id="56493"/>
    <lineage>
        <taxon>Eukaryota</taxon>
        <taxon>Fungi</taxon>
        <taxon>Dikarya</taxon>
        <taxon>Basidiomycota</taxon>
        <taxon>Agaricomycotina</taxon>
        <taxon>Agaricomycetes</taxon>
        <taxon>Thelephorales</taxon>
        <taxon>Thelephoraceae</taxon>
        <taxon>Thelephora</taxon>
    </lineage>
</organism>
<evidence type="ECO:0000313" key="15">
    <source>
        <dbReference type="Proteomes" id="UP000736335"/>
    </source>
</evidence>
<dbReference type="EMBL" id="WIUZ02000021">
    <property type="protein sequence ID" value="KAF9778964.1"/>
    <property type="molecule type" value="Genomic_DNA"/>
</dbReference>